<dbReference type="InterPro" id="IPR042565">
    <property type="entry name" value="T7SS_EssB_C"/>
</dbReference>
<evidence type="ECO:0000313" key="3">
    <source>
        <dbReference type="EMBL" id="MBR8645920.1"/>
    </source>
</evidence>
<name>A0A941FKM6_9BACI</name>
<dbReference type="EMBL" id="JAGTPW010000056">
    <property type="protein sequence ID" value="MBR8645920.1"/>
    <property type="molecule type" value="Genomic_DNA"/>
</dbReference>
<comment type="caution">
    <text evidence="3">The sequence shown here is derived from an EMBL/GenBank/DDBJ whole genome shotgun (WGS) entry which is preliminary data.</text>
</comment>
<dbReference type="Pfam" id="PF10140">
    <property type="entry name" value="YukC"/>
    <property type="match status" value="1"/>
</dbReference>
<reference evidence="3" key="1">
    <citation type="submission" date="2021-04" db="EMBL/GenBank/DDBJ databases">
        <title>Whole genome sequencing of Enterococci isolates from hospitalized patients.</title>
        <authorList>
            <person name="Ogoti B.M."/>
            <person name="Onyambu F.G."/>
        </authorList>
    </citation>
    <scope>NUCLEOTIDE SEQUENCE</scope>
    <source>
        <strain evidence="3">242</strain>
    </source>
</reference>
<dbReference type="Proteomes" id="UP000680045">
    <property type="component" value="Unassembled WGS sequence"/>
</dbReference>
<protein>
    <submittedName>
        <fullName evidence="3">Uncharacterized protein</fullName>
    </submittedName>
</protein>
<comment type="similarity">
    <text evidence="1">Belongs to the EssB family.</text>
</comment>
<dbReference type="InterPro" id="IPR018778">
    <property type="entry name" value="T7SS_EssB"/>
</dbReference>
<evidence type="ECO:0000256" key="1">
    <source>
        <dbReference type="ARBA" id="ARBA00010163"/>
    </source>
</evidence>
<dbReference type="Gene3D" id="1.25.40.680">
    <property type="entry name" value="Type VII secretion system EssB, C-terminal-like domain"/>
    <property type="match status" value="1"/>
</dbReference>
<feature type="compositionally biased region" description="Basic residues" evidence="2">
    <location>
        <begin position="30"/>
        <end position="39"/>
    </location>
</feature>
<feature type="region of interest" description="Disordered" evidence="2">
    <location>
        <begin position="26"/>
        <end position="53"/>
    </location>
</feature>
<organism evidence="3 4">
    <name type="scientific">Peribacillus frigoritolerans</name>
    <dbReference type="NCBI Taxonomy" id="450367"/>
    <lineage>
        <taxon>Bacteria</taxon>
        <taxon>Bacillati</taxon>
        <taxon>Bacillota</taxon>
        <taxon>Bacilli</taxon>
        <taxon>Bacillales</taxon>
        <taxon>Bacillaceae</taxon>
        <taxon>Peribacillus</taxon>
    </lineage>
</organism>
<evidence type="ECO:0000313" key="4">
    <source>
        <dbReference type="Proteomes" id="UP000680045"/>
    </source>
</evidence>
<proteinExistence type="inferred from homology"/>
<dbReference type="AlphaFoldDB" id="A0A941FKM6"/>
<accession>A0A941FKM6</accession>
<gene>
    <name evidence="3" type="ORF">KEH51_23945</name>
</gene>
<sequence>MARIMEDRELIMYGLVNQKEQIKLDDSLSGKKRKRKLKKLIPSYPNMKRKKRN</sequence>
<evidence type="ECO:0000256" key="2">
    <source>
        <dbReference type="SAM" id="MobiDB-lite"/>
    </source>
</evidence>